<accession>A0AAV7C980</accession>
<sequence>MGGYSPTQHSHTLLLVPRCHQHQYVWAQLNLPCTSTTQNKPEEDWCLLLRAADLTAWKLYGHVLHQQTHLWNRTSNHHCGLTSLLETFQTKVDQQLVFCTLQFNLWSGCLQHETSIKKSSCVSSFPTSDKNKFPYPIKNNLTSLSKKIPICVLKLSKKISLPYREVNFFKGDP</sequence>
<comment type="caution">
    <text evidence="1">The sequence shown here is derived from an EMBL/GenBank/DDBJ whole genome shotgun (WGS) entry which is preliminary data.</text>
</comment>
<proteinExistence type="predicted"/>
<dbReference type="Proteomes" id="UP000824782">
    <property type="component" value="Unassembled WGS sequence"/>
</dbReference>
<gene>
    <name evidence="1" type="ORF">GDO81_007455</name>
</gene>
<dbReference type="AlphaFoldDB" id="A0AAV7C980"/>
<keyword evidence="2" id="KW-1185">Reference proteome</keyword>
<evidence type="ECO:0000313" key="1">
    <source>
        <dbReference type="EMBL" id="KAG8580877.1"/>
    </source>
</evidence>
<reference evidence="1" key="1">
    <citation type="thesis" date="2020" institute="ProQuest LLC" country="789 East Eisenhower Parkway, Ann Arbor, MI, USA">
        <title>Comparative Genomics and Chromosome Evolution.</title>
        <authorList>
            <person name="Mudd A.B."/>
        </authorList>
    </citation>
    <scope>NUCLEOTIDE SEQUENCE</scope>
    <source>
        <strain evidence="1">237g6f4</strain>
        <tissue evidence="1">Blood</tissue>
    </source>
</reference>
<organism evidence="1 2">
    <name type="scientific">Engystomops pustulosus</name>
    <name type="common">Tungara frog</name>
    <name type="synonym">Physalaemus pustulosus</name>
    <dbReference type="NCBI Taxonomy" id="76066"/>
    <lineage>
        <taxon>Eukaryota</taxon>
        <taxon>Metazoa</taxon>
        <taxon>Chordata</taxon>
        <taxon>Craniata</taxon>
        <taxon>Vertebrata</taxon>
        <taxon>Euteleostomi</taxon>
        <taxon>Amphibia</taxon>
        <taxon>Batrachia</taxon>
        <taxon>Anura</taxon>
        <taxon>Neobatrachia</taxon>
        <taxon>Hyloidea</taxon>
        <taxon>Leptodactylidae</taxon>
        <taxon>Leiuperinae</taxon>
        <taxon>Engystomops</taxon>
    </lineage>
</organism>
<evidence type="ECO:0000313" key="2">
    <source>
        <dbReference type="Proteomes" id="UP000824782"/>
    </source>
</evidence>
<name>A0AAV7C980_ENGPU</name>
<dbReference type="EMBL" id="WNYA01000003">
    <property type="protein sequence ID" value="KAG8580877.1"/>
    <property type="molecule type" value="Genomic_DNA"/>
</dbReference>
<protein>
    <submittedName>
        <fullName evidence="1">Uncharacterized protein</fullName>
    </submittedName>
</protein>